<sequence>MNFMYEVKTTKSLQAVTEALIEKLKEREFGVLYQVNFKEKIKSKGLDFPTNFEVLEVCNP</sequence>
<dbReference type="InterPro" id="IPR005180">
    <property type="entry name" value="DUF302"/>
</dbReference>
<protein>
    <recommendedName>
        <fullName evidence="2">DUF302 domain-containing protein</fullName>
    </recommendedName>
</protein>
<evidence type="ECO:0008006" key="2">
    <source>
        <dbReference type="Google" id="ProtNLM"/>
    </source>
</evidence>
<reference evidence="1" key="1">
    <citation type="journal article" date="2018" name="Int. J. Antimicrob. Agents">
        <title>Vancomycin resistance in Enterococcus faecium isolated from Danish chicken meat is located on a pVEF4-like plasmid persisting in poultry for 18 years.</title>
        <authorList>
            <person name="Leinweber H."/>
            <person name="Alotaibi S.M.I."/>
            <person name="Overballe-Petersen S."/>
            <person name="Hansen F."/>
            <person name="Hasman H."/>
            <person name="Bortolaia V."/>
            <person name="Hammerum A.M."/>
            <person name="Ingmer H."/>
        </authorList>
    </citation>
    <scope>NUCLEOTIDE SEQUENCE</scope>
    <source>
        <strain evidence="1">HL1</strain>
        <plasmid evidence="1">pHLSA</plasmid>
    </source>
</reference>
<dbReference type="CDD" id="cd14797">
    <property type="entry name" value="DUF302"/>
    <property type="match status" value="1"/>
</dbReference>
<accession>A0A2S0T186</accession>
<dbReference type="SUPFAM" id="SSF103247">
    <property type="entry name" value="TT1751-like"/>
    <property type="match status" value="1"/>
</dbReference>
<organism evidence="1">
    <name type="scientific">Enterococcus faecium</name>
    <name type="common">Streptococcus faecium</name>
    <dbReference type="NCBI Taxonomy" id="1352"/>
    <lineage>
        <taxon>Bacteria</taxon>
        <taxon>Bacillati</taxon>
        <taxon>Bacillota</taxon>
        <taxon>Bacilli</taxon>
        <taxon>Lactobacillales</taxon>
        <taxon>Enterococcaceae</taxon>
        <taxon>Enterococcus</taxon>
    </lineage>
</organism>
<proteinExistence type="predicted"/>
<geneLocation type="plasmid" evidence="1">
    <name>pHLSA</name>
</geneLocation>
<evidence type="ECO:0000313" key="1">
    <source>
        <dbReference type="EMBL" id="AWB15613.1"/>
    </source>
</evidence>
<dbReference type="Gene3D" id="3.30.310.70">
    <property type="entry name" value="TT1751-like domain"/>
    <property type="match status" value="1"/>
</dbReference>
<keyword evidence="1" id="KW-0614">Plasmid</keyword>
<dbReference type="AlphaFoldDB" id="A0A2S0T186"/>
<name>A0A2S0T186_ENTFC</name>
<dbReference type="EMBL" id="MG674581">
    <property type="protein sequence ID" value="AWB15613.1"/>
    <property type="molecule type" value="Genomic_DNA"/>
</dbReference>
<dbReference type="InterPro" id="IPR035923">
    <property type="entry name" value="TT1751-like_sf"/>
</dbReference>